<sequence>MGVLWIDPGQGRNPGGGGGRRDCQRTSEGGESGTVGEVEALKLLTQRVEDHRNEQRCRQQQLDQPADQAGPRDW</sequence>
<comment type="caution">
    <text evidence="2">The sequence shown here is derived from an EMBL/GenBank/DDBJ whole genome shotgun (WGS) entry which is preliminary data.</text>
</comment>
<evidence type="ECO:0000313" key="2">
    <source>
        <dbReference type="EMBL" id="GHE63529.1"/>
    </source>
</evidence>
<feature type="region of interest" description="Disordered" evidence="1">
    <location>
        <begin position="51"/>
        <end position="74"/>
    </location>
</feature>
<keyword evidence="3" id="KW-1185">Reference proteome</keyword>
<name>A0A918ZQP4_9ACTN</name>
<protein>
    <submittedName>
        <fullName evidence="2">Uncharacterized protein</fullName>
    </submittedName>
</protein>
<dbReference type="Proteomes" id="UP000603227">
    <property type="component" value="Unassembled WGS sequence"/>
</dbReference>
<evidence type="ECO:0000256" key="1">
    <source>
        <dbReference type="SAM" id="MobiDB-lite"/>
    </source>
</evidence>
<reference evidence="2" key="2">
    <citation type="submission" date="2020-09" db="EMBL/GenBank/DDBJ databases">
        <authorList>
            <person name="Sun Q."/>
            <person name="Zhou Y."/>
        </authorList>
    </citation>
    <scope>NUCLEOTIDE SEQUENCE</scope>
    <source>
        <strain evidence="2">CGMCC 4.7403</strain>
    </source>
</reference>
<reference evidence="2" key="1">
    <citation type="journal article" date="2014" name="Int. J. Syst. Evol. Microbiol.">
        <title>Complete genome sequence of Corynebacterium casei LMG S-19264T (=DSM 44701T), isolated from a smear-ripened cheese.</title>
        <authorList>
            <consortium name="US DOE Joint Genome Institute (JGI-PGF)"/>
            <person name="Walter F."/>
            <person name="Albersmeier A."/>
            <person name="Kalinowski J."/>
            <person name="Ruckert C."/>
        </authorList>
    </citation>
    <scope>NUCLEOTIDE SEQUENCE</scope>
    <source>
        <strain evidence="2">CGMCC 4.7403</strain>
    </source>
</reference>
<evidence type="ECO:0000313" key="3">
    <source>
        <dbReference type="Proteomes" id="UP000603227"/>
    </source>
</evidence>
<proteinExistence type="predicted"/>
<gene>
    <name evidence="2" type="ORF">GCM10017771_86890</name>
</gene>
<dbReference type="AlphaFoldDB" id="A0A918ZQP4"/>
<accession>A0A918ZQP4</accession>
<dbReference type="EMBL" id="BNAT01000057">
    <property type="protein sequence ID" value="GHE63529.1"/>
    <property type="molecule type" value="Genomic_DNA"/>
</dbReference>
<feature type="compositionally biased region" description="Low complexity" evidence="1">
    <location>
        <begin position="26"/>
        <end position="38"/>
    </location>
</feature>
<feature type="region of interest" description="Disordered" evidence="1">
    <location>
        <begin position="1"/>
        <end position="38"/>
    </location>
</feature>
<organism evidence="2 3">
    <name type="scientific">Streptomyces capitiformicae</name>
    <dbReference type="NCBI Taxonomy" id="2014920"/>
    <lineage>
        <taxon>Bacteria</taxon>
        <taxon>Bacillati</taxon>
        <taxon>Actinomycetota</taxon>
        <taxon>Actinomycetes</taxon>
        <taxon>Kitasatosporales</taxon>
        <taxon>Streptomycetaceae</taxon>
        <taxon>Streptomyces</taxon>
    </lineage>
</organism>